<feature type="region of interest" description="Disordered" evidence="1">
    <location>
        <begin position="45"/>
        <end position="103"/>
    </location>
</feature>
<organism evidence="2 3">
    <name type="scientific">Gossypium barbadense</name>
    <name type="common">Sea Island cotton</name>
    <name type="synonym">Hibiscus barbadensis</name>
    <dbReference type="NCBI Taxonomy" id="3634"/>
    <lineage>
        <taxon>Eukaryota</taxon>
        <taxon>Viridiplantae</taxon>
        <taxon>Streptophyta</taxon>
        <taxon>Embryophyta</taxon>
        <taxon>Tracheophyta</taxon>
        <taxon>Spermatophyta</taxon>
        <taxon>Magnoliopsida</taxon>
        <taxon>eudicotyledons</taxon>
        <taxon>Gunneridae</taxon>
        <taxon>Pentapetalae</taxon>
        <taxon>rosids</taxon>
        <taxon>malvids</taxon>
        <taxon>Malvales</taxon>
        <taxon>Malvaceae</taxon>
        <taxon>Malvoideae</taxon>
        <taxon>Gossypium</taxon>
    </lineage>
</organism>
<evidence type="ECO:0000313" key="2">
    <source>
        <dbReference type="EMBL" id="PPR93323.1"/>
    </source>
</evidence>
<protein>
    <submittedName>
        <fullName evidence="2">Uncharacterized protein</fullName>
    </submittedName>
</protein>
<evidence type="ECO:0000256" key="1">
    <source>
        <dbReference type="SAM" id="MobiDB-lite"/>
    </source>
</evidence>
<dbReference type="OrthoDB" id="10513473at2759"/>
<accession>A0A2P5WQJ0</accession>
<feature type="compositionally biased region" description="Basic and acidic residues" evidence="1">
    <location>
        <begin position="87"/>
        <end position="103"/>
    </location>
</feature>
<evidence type="ECO:0000313" key="3">
    <source>
        <dbReference type="Proteomes" id="UP000239757"/>
    </source>
</evidence>
<feature type="compositionally biased region" description="Polar residues" evidence="1">
    <location>
        <begin position="75"/>
        <end position="85"/>
    </location>
</feature>
<dbReference type="Proteomes" id="UP000239757">
    <property type="component" value="Unassembled WGS sequence"/>
</dbReference>
<dbReference type="AlphaFoldDB" id="A0A2P5WQJ0"/>
<sequence>MGGQVTEEAMNDAISPGKVEFIRFPVEVGTAPSIKQYMTRFASQLASDRLSQDANGSGDHRASSTTEEKLKLQETNELLQETSNGAHKKEASSDDKEDNKIRITDIDLVSSQVMASGKQSM</sequence>
<gene>
    <name evidence="2" type="ORF">GOBAR_AA27358</name>
</gene>
<name>A0A2P5WQJ0_GOSBA</name>
<dbReference type="EMBL" id="KZ666829">
    <property type="protein sequence ID" value="PPR93323.1"/>
    <property type="molecule type" value="Genomic_DNA"/>
</dbReference>
<reference evidence="2 3" key="1">
    <citation type="submission" date="2015-01" db="EMBL/GenBank/DDBJ databases">
        <title>Genome of allotetraploid Gossypium barbadense reveals genomic plasticity and fiber elongation in cotton evolution.</title>
        <authorList>
            <person name="Chen X."/>
            <person name="Liu X."/>
            <person name="Zhao B."/>
            <person name="Zheng H."/>
            <person name="Hu Y."/>
            <person name="Lu G."/>
            <person name="Yang C."/>
            <person name="Chen J."/>
            <person name="Shan C."/>
            <person name="Zhang L."/>
            <person name="Zhou Y."/>
            <person name="Wang L."/>
            <person name="Guo W."/>
            <person name="Bai Y."/>
            <person name="Ruan J."/>
            <person name="Shangguan X."/>
            <person name="Mao Y."/>
            <person name="Jiang J."/>
            <person name="Zhu Y."/>
            <person name="Lei J."/>
            <person name="Kang H."/>
            <person name="Chen S."/>
            <person name="He X."/>
            <person name="Wang R."/>
            <person name="Wang Y."/>
            <person name="Chen J."/>
            <person name="Wang L."/>
            <person name="Yu S."/>
            <person name="Wang B."/>
            <person name="Wei J."/>
            <person name="Song S."/>
            <person name="Lu X."/>
            <person name="Gao Z."/>
            <person name="Gu W."/>
            <person name="Deng X."/>
            <person name="Ma D."/>
            <person name="Wang S."/>
            <person name="Liang W."/>
            <person name="Fang L."/>
            <person name="Cai C."/>
            <person name="Zhu X."/>
            <person name="Zhou B."/>
            <person name="Zhang Y."/>
            <person name="Chen Z."/>
            <person name="Xu S."/>
            <person name="Zhu R."/>
            <person name="Wang S."/>
            <person name="Zhang T."/>
            <person name="Zhao G."/>
        </authorList>
    </citation>
    <scope>NUCLEOTIDE SEQUENCE [LARGE SCALE GENOMIC DNA]</scope>
    <source>
        <strain evidence="3">cv. Xinhai21</strain>
        <tissue evidence="2">Leaf</tissue>
    </source>
</reference>
<feature type="compositionally biased region" description="Basic and acidic residues" evidence="1">
    <location>
        <begin position="58"/>
        <end position="74"/>
    </location>
</feature>
<proteinExistence type="predicted"/>